<dbReference type="Proteomes" id="UP000295832">
    <property type="component" value="Unassembled WGS sequence"/>
</dbReference>
<dbReference type="RefSeq" id="WP_166668036.1">
    <property type="nucleotide sequence ID" value="NZ_SOEG01000057.1"/>
</dbReference>
<reference evidence="1 2" key="1">
    <citation type="submission" date="2019-03" db="EMBL/GenBank/DDBJ databases">
        <title>Subsurface microbial communities from deep shales in Ohio and West Virginia, USA.</title>
        <authorList>
            <person name="Wrighton K."/>
        </authorList>
    </citation>
    <scope>NUCLEOTIDE SEQUENCE [LARGE SCALE GENOMIC DNA]</scope>
    <source>
        <strain evidence="1 2">MSL 6dP</strain>
    </source>
</reference>
<keyword evidence="2" id="KW-1185">Reference proteome</keyword>
<name>A0A4R8GFC6_9FIRM</name>
<evidence type="ECO:0000313" key="2">
    <source>
        <dbReference type="Proteomes" id="UP000295832"/>
    </source>
</evidence>
<dbReference type="AlphaFoldDB" id="A0A4R8GFC6"/>
<comment type="caution">
    <text evidence="1">The sequence shown here is derived from an EMBL/GenBank/DDBJ whole genome shotgun (WGS) entry which is preliminary data.</text>
</comment>
<dbReference type="EMBL" id="SOEG01000057">
    <property type="protein sequence ID" value="TDX44320.1"/>
    <property type="molecule type" value="Genomic_DNA"/>
</dbReference>
<accession>A0A4R8GFC6</accession>
<evidence type="ECO:0000313" key="1">
    <source>
        <dbReference type="EMBL" id="TDX44320.1"/>
    </source>
</evidence>
<proteinExistence type="predicted"/>
<organism evidence="1 2">
    <name type="scientific">Orenia marismortui</name>
    <dbReference type="NCBI Taxonomy" id="46469"/>
    <lineage>
        <taxon>Bacteria</taxon>
        <taxon>Bacillati</taxon>
        <taxon>Bacillota</taxon>
        <taxon>Clostridia</taxon>
        <taxon>Halanaerobiales</taxon>
        <taxon>Halobacteroidaceae</taxon>
        <taxon>Orenia</taxon>
    </lineage>
</organism>
<evidence type="ECO:0008006" key="3">
    <source>
        <dbReference type="Google" id="ProtNLM"/>
    </source>
</evidence>
<sequence length="116" mass="13018">MEYITLAEAKSYITFLDETDTSFDGKLNPIVAGVNSKIAKGTNESIRDDELHLLACEWVEWKFSSIPGVDKLKEDDVTKEYNLNGKGIPVEFANIMASYIEPEPEPDDNEMTVTLI</sequence>
<gene>
    <name evidence="1" type="ORF">C7959_1577</name>
</gene>
<protein>
    <recommendedName>
        <fullName evidence="3">Gp6-like head-tail connector protein</fullName>
    </recommendedName>
</protein>